<proteinExistence type="predicted"/>
<dbReference type="EMBL" id="CABFNS010000782">
    <property type="protein sequence ID" value="VUC28198.1"/>
    <property type="molecule type" value="Genomic_DNA"/>
</dbReference>
<evidence type="ECO:0000256" key="2">
    <source>
        <dbReference type="SAM" id="MobiDB-lite"/>
    </source>
</evidence>
<feature type="region of interest" description="Disordered" evidence="2">
    <location>
        <begin position="1"/>
        <end position="44"/>
    </location>
</feature>
<keyword evidence="5" id="KW-1185">Reference proteome</keyword>
<evidence type="ECO:0000313" key="4">
    <source>
        <dbReference type="EMBL" id="VUC28198.1"/>
    </source>
</evidence>
<keyword evidence="1" id="KW-0863">Zinc-finger</keyword>
<accession>A0ABY6UAT2</accession>
<keyword evidence="1" id="KW-0862">Zinc</keyword>
<organism evidence="4 5">
    <name type="scientific">Bionectria ochroleuca</name>
    <name type="common">Gliocladium roseum</name>
    <dbReference type="NCBI Taxonomy" id="29856"/>
    <lineage>
        <taxon>Eukaryota</taxon>
        <taxon>Fungi</taxon>
        <taxon>Dikarya</taxon>
        <taxon>Ascomycota</taxon>
        <taxon>Pezizomycotina</taxon>
        <taxon>Sordariomycetes</taxon>
        <taxon>Hypocreomycetidae</taxon>
        <taxon>Hypocreales</taxon>
        <taxon>Bionectriaceae</taxon>
        <taxon>Clonostachys</taxon>
    </lineage>
</organism>
<dbReference type="InterPro" id="IPR013087">
    <property type="entry name" value="Znf_C2H2_type"/>
</dbReference>
<dbReference type="Proteomes" id="UP000766486">
    <property type="component" value="Unassembled WGS sequence"/>
</dbReference>
<evidence type="ECO:0000259" key="3">
    <source>
        <dbReference type="PROSITE" id="PS50157"/>
    </source>
</evidence>
<gene>
    <name evidence="4" type="ORF">CLO192961_LOCUS228753</name>
</gene>
<sequence>MPFAMPGHPFEEMGPPTWKPAPRVRQQYPSSRIPSNTKKQPTYTKKRLKETPYFAVFEPFEIIYCQKCKDLVPTDSIAIGTHLQGPCYAMSPGPAVEKAALQARALLDTPDDKNMIRRRGELYARASRSDMILPEVAWLRPATSGYFCLLCGQPRRNRTVLREHMRRVHDGEKDMWGTTLVQTFRSAGAEFLTFRVRRRG</sequence>
<feature type="domain" description="C2H2-type" evidence="3">
    <location>
        <begin position="146"/>
        <end position="174"/>
    </location>
</feature>
<keyword evidence="1" id="KW-0479">Metal-binding</keyword>
<evidence type="ECO:0000256" key="1">
    <source>
        <dbReference type="PROSITE-ProRule" id="PRU00042"/>
    </source>
</evidence>
<name>A0ABY6UAT2_BIOOC</name>
<feature type="compositionally biased region" description="Polar residues" evidence="2">
    <location>
        <begin position="27"/>
        <end position="43"/>
    </location>
</feature>
<dbReference type="PROSITE" id="PS50157">
    <property type="entry name" value="ZINC_FINGER_C2H2_2"/>
    <property type="match status" value="1"/>
</dbReference>
<evidence type="ECO:0000313" key="5">
    <source>
        <dbReference type="Proteomes" id="UP000766486"/>
    </source>
</evidence>
<protein>
    <recommendedName>
        <fullName evidence="3">C2H2-type domain-containing protein</fullName>
    </recommendedName>
</protein>
<reference evidence="4 5" key="1">
    <citation type="submission" date="2019-06" db="EMBL/GenBank/DDBJ databases">
        <authorList>
            <person name="Broberg M."/>
        </authorList>
    </citation>
    <scope>NUCLEOTIDE SEQUENCE [LARGE SCALE GENOMIC DNA]</scope>
</reference>
<comment type="caution">
    <text evidence="4">The sequence shown here is derived from an EMBL/GenBank/DDBJ whole genome shotgun (WGS) entry which is preliminary data.</text>
</comment>